<keyword evidence="3" id="KW-1185">Reference proteome</keyword>
<dbReference type="PANTHER" id="PTHR24559">
    <property type="entry name" value="TRANSPOSON TY3-I GAG-POL POLYPROTEIN"/>
    <property type="match status" value="1"/>
</dbReference>
<sequence length="104" mass="12248">MNRVLRPYIGKFVMVYMDDIAIYSKTKEEHTRHIKQVLKIIEEDGLKLNKEKCEFGKKEIHILGHVINDDGVKIDPERVKSINKLEIQKQKKRFGIIFGNDQLL</sequence>
<dbReference type="InterPro" id="IPR043128">
    <property type="entry name" value="Rev_trsase/Diguanyl_cyclase"/>
</dbReference>
<organism evidence="2 3">
    <name type="scientific">Nosema granulosis</name>
    <dbReference type="NCBI Taxonomy" id="83296"/>
    <lineage>
        <taxon>Eukaryota</taxon>
        <taxon>Fungi</taxon>
        <taxon>Fungi incertae sedis</taxon>
        <taxon>Microsporidia</taxon>
        <taxon>Nosematidae</taxon>
        <taxon>Nosema</taxon>
    </lineage>
</organism>
<proteinExistence type="predicted"/>
<comment type="caution">
    <text evidence="2">The sequence shown here is derived from an EMBL/GenBank/DDBJ whole genome shotgun (WGS) entry which is preliminary data.</text>
</comment>
<dbReference type="OrthoDB" id="2195789at2759"/>
<dbReference type="CDD" id="cd01647">
    <property type="entry name" value="RT_LTR"/>
    <property type="match status" value="1"/>
</dbReference>
<dbReference type="Pfam" id="PF00078">
    <property type="entry name" value="RVT_1"/>
    <property type="match status" value="1"/>
</dbReference>
<evidence type="ECO:0000313" key="3">
    <source>
        <dbReference type="Proteomes" id="UP000740883"/>
    </source>
</evidence>
<dbReference type="PANTHER" id="PTHR24559:SF444">
    <property type="entry name" value="REVERSE TRANSCRIPTASE DOMAIN-CONTAINING PROTEIN"/>
    <property type="match status" value="1"/>
</dbReference>
<reference evidence="2 3" key="1">
    <citation type="journal article" date="2020" name="Genome Biol. Evol.">
        <title>Comparative genomics of strictly vertically transmitted, feminizing microsporidia endosymbionts of amphipod crustaceans.</title>
        <authorList>
            <person name="Cormier A."/>
            <person name="Chebbi M.A."/>
            <person name="Giraud I."/>
            <person name="Wattier R."/>
            <person name="Teixeira M."/>
            <person name="Gilbert C."/>
            <person name="Rigaud T."/>
            <person name="Cordaux R."/>
        </authorList>
    </citation>
    <scope>NUCLEOTIDE SEQUENCE [LARGE SCALE GENOMIC DNA]</scope>
    <source>
        <strain evidence="2 3">Ou3-Ou53</strain>
    </source>
</reference>
<protein>
    <submittedName>
        <fullName evidence="2">Retrovirus-related Pol polyprotein from transposon 17.6</fullName>
    </submittedName>
</protein>
<dbReference type="EMBL" id="SBJO01000271">
    <property type="protein sequence ID" value="KAF9761705.1"/>
    <property type="molecule type" value="Genomic_DNA"/>
</dbReference>
<dbReference type="AlphaFoldDB" id="A0A9P6GZC6"/>
<accession>A0A9P6GZC6</accession>
<dbReference type="Gene3D" id="3.30.70.270">
    <property type="match status" value="1"/>
</dbReference>
<dbReference type="InterPro" id="IPR000477">
    <property type="entry name" value="RT_dom"/>
</dbReference>
<evidence type="ECO:0000259" key="1">
    <source>
        <dbReference type="PROSITE" id="PS50878"/>
    </source>
</evidence>
<dbReference type="InterPro" id="IPR053134">
    <property type="entry name" value="RNA-dir_DNA_polymerase"/>
</dbReference>
<gene>
    <name evidence="2" type="primary">pol_180</name>
    <name evidence="2" type="ORF">NGRA_2445</name>
</gene>
<feature type="domain" description="Reverse transcriptase" evidence="1">
    <location>
        <begin position="1"/>
        <end position="67"/>
    </location>
</feature>
<dbReference type="Proteomes" id="UP000740883">
    <property type="component" value="Unassembled WGS sequence"/>
</dbReference>
<dbReference type="PROSITE" id="PS50878">
    <property type="entry name" value="RT_POL"/>
    <property type="match status" value="1"/>
</dbReference>
<dbReference type="FunFam" id="3.30.70.270:FF:000003">
    <property type="entry name" value="Transposon Ty3-G Gag-Pol polyprotein"/>
    <property type="match status" value="1"/>
</dbReference>
<dbReference type="InterPro" id="IPR043502">
    <property type="entry name" value="DNA/RNA_pol_sf"/>
</dbReference>
<evidence type="ECO:0000313" key="2">
    <source>
        <dbReference type="EMBL" id="KAF9761705.1"/>
    </source>
</evidence>
<name>A0A9P6GZC6_9MICR</name>
<dbReference type="SUPFAM" id="SSF56672">
    <property type="entry name" value="DNA/RNA polymerases"/>
    <property type="match status" value="1"/>
</dbReference>